<dbReference type="EMBL" id="CAJVQC010091706">
    <property type="protein sequence ID" value="CAG8826140.1"/>
    <property type="molecule type" value="Genomic_DNA"/>
</dbReference>
<name>A0ACA9S4P0_9GLOM</name>
<gene>
    <name evidence="1" type="ORF">RPERSI_LOCUS26662</name>
</gene>
<organism evidence="1 2">
    <name type="scientific">Racocetra persica</name>
    <dbReference type="NCBI Taxonomy" id="160502"/>
    <lineage>
        <taxon>Eukaryota</taxon>
        <taxon>Fungi</taxon>
        <taxon>Fungi incertae sedis</taxon>
        <taxon>Mucoromycota</taxon>
        <taxon>Glomeromycotina</taxon>
        <taxon>Glomeromycetes</taxon>
        <taxon>Diversisporales</taxon>
        <taxon>Gigasporaceae</taxon>
        <taxon>Racocetra</taxon>
    </lineage>
</organism>
<dbReference type="Proteomes" id="UP000789920">
    <property type="component" value="Unassembled WGS sequence"/>
</dbReference>
<reference evidence="1" key="1">
    <citation type="submission" date="2021-06" db="EMBL/GenBank/DDBJ databases">
        <authorList>
            <person name="Kallberg Y."/>
            <person name="Tangrot J."/>
            <person name="Rosling A."/>
        </authorList>
    </citation>
    <scope>NUCLEOTIDE SEQUENCE</scope>
    <source>
        <strain evidence="1">MA461A</strain>
    </source>
</reference>
<protein>
    <submittedName>
        <fullName evidence="1">29880_t:CDS:1</fullName>
    </submittedName>
</protein>
<accession>A0ACA9S4P0</accession>
<evidence type="ECO:0000313" key="2">
    <source>
        <dbReference type="Proteomes" id="UP000789920"/>
    </source>
</evidence>
<sequence length="140" mass="16238">ILASGGVLALFTTFVEKFKSNKDNIVSLVEVTKNIAAASDKVFMPTLLPIPDEHLNKENLVSRCEEYLYFLKRVNKLIENEKKTAIFDHGMLCNNDDEVWLEFEMIKHLEENNDVNETIKHPEENNDVNETIKHLEEMNF</sequence>
<keyword evidence="2" id="KW-1185">Reference proteome</keyword>
<feature type="non-terminal residue" evidence="1">
    <location>
        <position position="140"/>
    </location>
</feature>
<feature type="non-terminal residue" evidence="1">
    <location>
        <position position="1"/>
    </location>
</feature>
<proteinExistence type="predicted"/>
<evidence type="ECO:0000313" key="1">
    <source>
        <dbReference type="EMBL" id="CAG8826140.1"/>
    </source>
</evidence>
<comment type="caution">
    <text evidence="1">The sequence shown here is derived from an EMBL/GenBank/DDBJ whole genome shotgun (WGS) entry which is preliminary data.</text>
</comment>